<proteinExistence type="predicted"/>
<dbReference type="Pfam" id="PF01096">
    <property type="entry name" value="Zn_ribbon_TFIIS"/>
    <property type="match status" value="1"/>
</dbReference>
<evidence type="ECO:0000256" key="8">
    <source>
        <dbReference type="PROSITE-ProRule" id="PRU00472"/>
    </source>
</evidence>
<dbReference type="PANTHER" id="PTHR11239:SF14">
    <property type="entry name" value="DNA-DIRECTED RNA POLYMERASE I SUBUNIT RPA12"/>
    <property type="match status" value="1"/>
</dbReference>
<keyword evidence="12" id="KW-1185">Reference proteome</keyword>
<organism evidence="11 12">
    <name type="scientific">Theileria equi strain WA</name>
    <dbReference type="NCBI Taxonomy" id="1537102"/>
    <lineage>
        <taxon>Eukaryota</taxon>
        <taxon>Sar</taxon>
        <taxon>Alveolata</taxon>
        <taxon>Apicomplexa</taxon>
        <taxon>Aconoidasida</taxon>
        <taxon>Piroplasmida</taxon>
        <taxon>Theileriidae</taxon>
        <taxon>Theileria</taxon>
    </lineage>
</organism>
<sequence length="265" mass="29709">MNVDSMDVLYSLAEEGHEIYVNTLDPMLSEYIAKINVNEAVDMVRYLYAENGLDDKGRLFTDSKYKICNAEAFLNDGRGSGHADNNADEEEMDAGERDTNMDPVSYDYLVAVGCRFCDSSIDFKSAYMFFDYEGPNNGFVQPNEFLRCQTCNSIIAPIFKKGDSDSLVDSLRADEADAQSVYLYGTRSGYVFEESGKRWWKSHMNSALLDAKSAKKSGKQTVKQICEKCGHDTHTFSTFQARSADEGMSVMYECTKCGNRLVIAT</sequence>
<dbReference type="InterPro" id="IPR012164">
    <property type="entry name" value="Rpa12/Rpb9/Rpc10/TFS"/>
</dbReference>
<dbReference type="GO" id="GO:0003676">
    <property type="term" value="F:nucleic acid binding"/>
    <property type="evidence" value="ECO:0007669"/>
    <property type="project" value="InterPro"/>
</dbReference>
<evidence type="ECO:0000256" key="9">
    <source>
        <dbReference type="SAM" id="MobiDB-lite"/>
    </source>
</evidence>
<keyword evidence="7" id="KW-0539">Nucleus</keyword>
<dbReference type="VEuPathDB" id="PiroplasmaDB:BEWA_040210"/>
<dbReference type="GO" id="GO:0005736">
    <property type="term" value="C:RNA polymerase I complex"/>
    <property type="evidence" value="ECO:0007669"/>
    <property type="project" value="TreeGrafter"/>
</dbReference>
<dbReference type="PANTHER" id="PTHR11239">
    <property type="entry name" value="DNA-DIRECTED RNA POLYMERASE"/>
    <property type="match status" value="1"/>
</dbReference>
<keyword evidence="3" id="KW-0804">Transcription</keyword>
<dbReference type="InterPro" id="IPR034004">
    <property type="entry name" value="Zn_ribbon_RPA12_C"/>
</dbReference>
<dbReference type="CDD" id="cd10507">
    <property type="entry name" value="Zn-ribbon_RPA12"/>
    <property type="match status" value="1"/>
</dbReference>
<dbReference type="GO" id="GO:0003899">
    <property type="term" value="F:DNA-directed RNA polymerase activity"/>
    <property type="evidence" value="ECO:0007669"/>
    <property type="project" value="InterPro"/>
</dbReference>
<keyword evidence="5 8" id="KW-0863">Zinc-finger</keyword>
<dbReference type="RefSeq" id="XP_004833435.1">
    <property type="nucleotide sequence ID" value="XM_004833378.1"/>
</dbReference>
<keyword evidence="3" id="KW-0240">DNA-directed RNA polymerase</keyword>
<dbReference type="OrthoDB" id="282152at2759"/>
<comment type="caution">
    <text evidence="11">The sequence shown here is derived from an EMBL/GenBank/DDBJ whole genome shotgun (WGS) entry which is preliminary data.</text>
</comment>
<evidence type="ECO:0000313" key="12">
    <source>
        <dbReference type="Proteomes" id="UP000031512"/>
    </source>
</evidence>
<dbReference type="GeneID" id="15807431"/>
<dbReference type="PROSITE" id="PS51133">
    <property type="entry name" value="ZF_TFIIS_2"/>
    <property type="match status" value="1"/>
</dbReference>
<evidence type="ECO:0000256" key="3">
    <source>
        <dbReference type="ARBA" id="ARBA00022478"/>
    </source>
</evidence>
<evidence type="ECO:0000313" key="11">
    <source>
        <dbReference type="EMBL" id="EKX73983.1"/>
    </source>
</evidence>
<dbReference type="GO" id="GO:0008270">
    <property type="term" value="F:zinc ion binding"/>
    <property type="evidence" value="ECO:0007669"/>
    <property type="project" value="UniProtKB-KW"/>
</dbReference>
<evidence type="ECO:0000256" key="2">
    <source>
        <dbReference type="ARBA" id="ARBA00018784"/>
    </source>
</evidence>
<dbReference type="InterPro" id="IPR001222">
    <property type="entry name" value="Znf_TFIIS"/>
</dbReference>
<dbReference type="EMBL" id="ACOU01000002">
    <property type="protein sequence ID" value="EKX73983.1"/>
    <property type="molecule type" value="Genomic_DNA"/>
</dbReference>
<protein>
    <recommendedName>
        <fullName evidence="2">DNA-directed RNA polymerase I subunit RPA12</fullName>
    </recommendedName>
</protein>
<evidence type="ECO:0000256" key="7">
    <source>
        <dbReference type="ARBA" id="ARBA00023242"/>
    </source>
</evidence>
<evidence type="ECO:0000256" key="1">
    <source>
        <dbReference type="ARBA" id="ARBA00004604"/>
    </source>
</evidence>
<dbReference type="KEGG" id="beq:BEWA_040210"/>
<keyword evidence="4" id="KW-0479">Metal-binding</keyword>
<name>L1LFP6_THEEQ</name>
<feature type="region of interest" description="Disordered" evidence="9">
    <location>
        <begin position="79"/>
        <end position="98"/>
    </location>
</feature>
<evidence type="ECO:0000256" key="4">
    <source>
        <dbReference type="ARBA" id="ARBA00022723"/>
    </source>
</evidence>
<gene>
    <name evidence="11" type="ORF">BEWA_040210</name>
</gene>
<dbReference type="Gene3D" id="2.20.25.10">
    <property type="match status" value="1"/>
</dbReference>
<evidence type="ECO:0000259" key="10">
    <source>
        <dbReference type="PROSITE" id="PS51133"/>
    </source>
</evidence>
<comment type="subcellular location">
    <subcellularLocation>
        <location evidence="1">Nucleus</location>
        <location evidence="1">Nucleolus</location>
    </subcellularLocation>
</comment>
<dbReference type="AlphaFoldDB" id="L1LFP6"/>
<dbReference type="Proteomes" id="UP000031512">
    <property type="component" value="Unassembled WGS sequence"/>
</dbReference>
<feature type="domain" description="TFIIS-type" evidence="10">
    <location>
        <begin position="222"/>
        <end position="262"/>
    </location>
</feature>
<evidence type="ECO:0000256" key="6">
    <source>
        <dbReference type="ARBA" id="ARBA00022833"/>
    </source>
</evidence>
<keyword evidence="6" id="KW-0862">Zinc</keyword>
<dbReference type="eggNOG" id="ENOG502S7PC">
    <property type="taxonomic scope" value="Eukaryota"/>
</dbReference>
<dbReference type="SMART" id="SM00440">
    <property type="entry name" value="ZnF_C2C2"/>
    <property type="match status" value="1"/>
</dbReference>
<dbReference type="SUPFAM" id="SSF57783">
    <property type="entry name" value="Zinc beta-ribbon"/>
    <property type="match status" value="1"/>
</dbReference>
<dbReference type="GO" id="GO:0006363">
    <property type="term" value="P:termination of RNA polymerase I transcription"/>
    <property type="evidence" value="ECO:0007669"/>
    <property type="project" value="TreeGrafter"/>
</dbReference>
<reference evidence="11 12" key="1">
    <citation type="journal article" date="2012" name="BMC Genomics">
        <title>Comparative genomic analysis and phylogenetic position of Theileria equi.</title>
        <authorList>
            <person name="Kappmeyer L.S."/>
            <person name="Thiagarajan M."/>
            <person name="Herndon D.R."/>
            <person name="Ramsay J.D."/>
            <person name="Caler E."/>
            <person name="Djikeng A."/>
            <person name="Gillespie J.J."/>
            <person name="Lau A.O."/>
            <person name="Roalson E.H."/>
            <person name="Silva J.C."/>
            <person name="Silva M.G."/>
            <person name="Suarez C.E."/>
            <person name="Ueti M.W."/>
            <person name="Nene V.M."/>
            <person name="Mealey R.H."/>
            <person name="Knowles D.P."/>
            <person name="Brayton K.A."/>
        </authorList>
    </citation>
    <scope>NUCLEOTIDE SEQUENCE [LARGE SCALE GENOMIC DNA]</scope>
    <source>
        <strain evidence="11 12">WA</strain>
    </source>
</reference>
<evidence type="ECO:0000256" key="5">
    <source>
        <dbReference type="ARBA" id="ARBA00022771"/>
    </source>
</evidence>
<accession>L1LFP6</accession>
<dbReference type="STRING" id="1537102.L1LFP6"/>